<dbReference type="GO" id="GO:0016758">
    <property type="term" value="F:hexosyltransferase activity"/>
    <property type="evidence" value="ECO:0007669"/>
    <property type="project" value="UniProtKB-ARBA"/>
</dbReference>
<dbReference type="SUPFAM" id="SSF53448">
    <property type="entry name" value="Nucleotide-diphospho-sugar transferases"/>
    <property type="match status" value="1"/>
</dbReference>
<dbReference type="HOGENOM" id="CLU_025996_1_1_9"/>
<dbReference type="Gene3D" id="3.90.550.10">
    <property type="entry name" value="Spore Coat Polysaccharide Biosynthesis Protein SpsA, Chain A"/>
    <property type="match status" value="1"/>
</dbReference>
<dbReference type="EC" id="2.4.-.-" evidence="2"/>
<accession>C0B9G8</accession>
<keyword evidence="2" id="KW-0808">Transferase</keyword>
<evidence type="ECO:0000313" key="2">
    <source>
        <dbReference type="EMBL" id="EEG89920.1"/>
    </source>
</evidence>
<keyword evidence="2" id="KW-0328">Glycosyltransferase</keyword>
<feature type="domain" description="Glycosyltransferase 2-like" evidence="1">
    <location>
        <begin position="33"/>
        <end position="136"/>
    </location>
</feature>
<reference evidence="2 3" key="1">
    <citation type="submission" date="2009-02" db="EMBL/GenBank/DDBJ databases">
        <authorList>
            <person name="Fulton L."/>
            <person name="Clifton S."/>
            <person name="Fulton B."/>
            <person name="Xu J."/>
            <person name="Minx P."/>
            <person name="Pepin K.H."/>
            <person name="Johnson M."/>
            <person name="Bhonagiri V."/>
            <person name="Nash W.E."/>
            <person name="Mardis E.R."/>
            <person name="Wilson R.K."/>
        </authorList>
    </citation>
    <scope>NUCLEOTIDE SEQUENCE [LARGE SCALE GENOMIC DNA]</scope>
    <source>
        <strain evidence="2 3">ATCC 27758</strain>
    </source>
</reference>
<name>C0B9G8_9FIRM</name>
<evidence type="ECO:0000313" key="3">
    <source>
        <dbReference type="Proteomes" id="UP000003793"/>
    </source>
</evidence>
<dbReference type="InterPro" id="IPR001173">
    <property type="entry name" value="Glyco_trans_2-like"/>
</dbReference>
<proteinExistence type="predicted"/>
<comment type="caution">
    <text evidence="2">The sequence shown here is derived from an EMBL/GenBank/DDBJ whole genome shotgun (WGS) entry which is preliminary data.</text>
</comment>
<dbReference type="PANTHER" id="PTHR22916">
    <property type="entry name" value="GLYCOSYLTRANSFERASE"/>
    <property type="match status" value="1"/>
</dbReference>
<gene>
    <name evidence="2" type="ORF">COPCOM_01795</name>
</gene>
<dbReference type="AlphaFoldDB" id="C0B9G8"/>
<protein>
    <submittedName>
        <fullName evidence="2">Glycosyltransferase, group 2 family protein</fullName>
        <ecNumber evidence="2">2.4.-.-</ecNumber>
    </submittedName>
</protein>
<reference evidence="2 3" key="2">
    <citation type="submission" date="2009-03" db="EMBL/GenBank/DDBJ databases">
        <title>Draft genome sequence of Coprococcus comes (ATCC 27758).</title>
        <authorList>
            <person name="Sudarsanam P."/>
            <person name="Ley R."/>
            <person name="Guruge J."/>
            <person name="Turnbaugh P.J."/>
            <person name="Mahowald M."/>
            <person name="Liep D."/>
            <person name="Gordon J."/>
        </authorList>
    </citation>
    <scope>NUCLEOTIDE SEQUENCE [LARGE SCALE GENOMIC DNA]</scope>
    <source>
        <strain evidence="2 3">ATCC 27758</strain>
    </source>
</reference>
<dbReference type="Pfam" id="PF00535">
    <property type="entry name" value="Glycos_transf_2"/>
    <property type="match status" value="1"/>
</dbReference>
<dbReference type="EMBL" id="ABVR01000040">
    <property type="protein sequence ID" value="EEG89920.1"/>
    <property type="molecule type" value="Genomic_DNA"/>
</dbReference>
<dbReference type="CDD" id="cd00761">
    <property type="entry name" value="Glyco_tranf_GTA_type"/>
    <property type="match status" value="1"/>
</dbReference>
<dbReference type="InterPro" id="IPR029044">
    <property type="entry name" value="Nucleotide-diphossugar_trans"/>
</dbReference>
<evidence type="ECO:0000259" key="1">
    <source>
        <dbReference type="Pfam" id="PF00535"/>
    </source>
</evidence>
<dbReference type="Proteomes" id="UP000003793">
    <property type="component" value="Unassembled WGS sequence"/>
</dbReference>
<dbReference type="PANTHER" id="PTHR22916:SF3">
    <property type="entry name" value="UDP-GLCNAC:BETAGAL BETA-1,3-N-ACETYLGLUCOSAMINYLTRANSFERASE-LIKE PROTEIN 1"/>
    <property type="match status" value="1"/>
</dbReference>
<sequence>MKFTISVGKQKKLGYTRNVSFKLRRRIHMKYISFAIPCYNSAAYMDRAVESILKGGEDVEIIIVNDGSKDDTSKIAHEYEEKYPTIVRAVDKENGGHGDAVNAGLDHAEGKYFKVVDSDDWVDEEALYKILDVLKKFEEEEKQVDMLLANYVYEKEGMEHKKVIEYKNVLPQEEIFGWNDVKHFHLGQYILMHSVIYRTDFLKLCQLRLPKHTFYVDNIYVYYPLPHVRKMYYMDVDFYRYYIGREDQSVNEKVMISRVDQQIFVTKSMIDMYDMRKISNKKLRTYMTNYLAIMMTVSSILLIRSKNAENLEKKRELWQYLKKNHYGTYWKIRYGILGQTMNLPGRSGRKISSLAYIVARRIVGFN</sequence>
<organism evidence="2 3">
    <name type="scientific">Coprococcus comes ATCC 27758</name>
    <dbReference type="NCBI Taxonomy" id="470146"/>
    <lineage>
        <taxon>Bacteria</taxon>
        <taxon>Bacillati</taxon>
        <taxon>Bacillota</taxon>
        <taxon>Clostridia</taxon>
        <taxon>Lachnospirales</taxon>
        <taxon>Lachnospiraceae</taxon>
        <taxon>Coprococcus</taxon>
    </lineage>
</organism>